<dbReference type="InterPro" id="IPR051816">
    <property type="entry name" value="Glycosyl_Hydrolase_31"/>
</dbReference>
<keyword evidence="7" id="KW-1185">Reference proteome</keyword>
<dbReference type="PANTHER" id="PTHR43863">
    <property type="entry name" value="HYDROLASE, PUTATIVE (AFU_ORTHOLOGUE AFUA_1G03140)-RELATED"/>
    <property type="match status" value="1"/>
</dbReference>
<feature type="domain" description="Glycosyl hydrolase family 31 C-terminal" evidence="5">
    <location>
        <begin position="508"/>
        <end position="591"/>
    </location>
</feature>
<dbReference type="InterPro" id="IPR000322">
    <property type="entry name" value="Glyco_hydro_31_TIM"/>
</dbReference>
<dbReference type="InterPro" id="IPR048395">
    <property type="entry name" value="Glyco_hydro_31_C"/>
</dbReference>
<dbReference type="InterPro" id="IPR025887">
    <property type="entry name" value="Glyco_hydro_31_N_dom"/>
</dbReference>
<dbReference type="Proteomes" id="UP000297714">
    <property type="component" value="Unassembled WGS sequence"/>
</dbReference>
<dbReference type="CDD" id="cd14752">
    <property type="entry name" value="GH31_N"/>
    <property type="match status" value="1"/>
</dbReference>
<evidence type="ECO:0000259" key="4">
    <source>
        <dbReference type="Pfam" id="PF13802"/>
    </source>
</evidence>
<keyword evidence="2 6" id="KW-0378">Hydrolase</keyword>
<proteinExistence type="inferred from homology"/>
<name>A0A4Z0Y8U2_9FIRM</name>
<dbReference type="RefSeq" id="WP_135659524.1">
    <property type="nucleotide sequence ID" value="NZ_SRMQ01000006.1"/>
</dbReference>
<dbReference type="SUPFAM" id="SSF74650">
    <property type="entry name" value="Galactose mutarotase-like"/>
    <property type="match status" value="1"/>
</dbReference>
<comment type="similarity">
    <text evidence="1 2">Belongs to the glycosyl hydrolase 31 family.</text>
</comment>
<evidence type="ECO:0000313" key="7">
    <source>
        <dbReference type="Proteomes" id="UP000297714"/>
    </source>
</evidence>
<accession>A0A4Z0Y8U2</accession>
<dbReference type="Gene3D" id="3.20.20.80">
    <property type="entry name" value="Glycosidases"/>
    <property type="match status" value="1"/>
</dbReference>
<feature type="domain" description="Glycoside hydrolase family 31 N-terminal" evidence="4">
    <location>
        <begin position="40"/>
        <end position="102"/>
    </location>
</feature>
<sequence>MERITFSKKKACLSFPFCGHSAQLQWSSENEDGILIISLPYDAAYGMGEKYNFLNQKGHQVVNCIEEQFCHQEDKTYCSAPFFLTNTGFGLYIETDCKTIFDFGEQIVISMPTDAAVILFSGTPETIISEYMSLFGPAKLPPKWVLGPWISANHWDTQEKVEEQIAKLNRYHFPTTVLVLEAWSDESTFYIFNGAKYTPVSGSEAFNYFDFDFSDSPWPDPRSMIENLHNSGIHLILWQIPVYKKQNPDEPVNTQNENDRAFAVENRLCVHTDKGLPYEIPKGHWFSGSMIPDFTNSETRRIWFSKRQYLLDIGVDGFKTDGGEFIYRTDLHFKDGSTGTQMKNRYSQSYTSAYTEFIGEDHVLFSRAGYAGQHTTPILWAGDQQSENNELKSVLRAGLSAAMTGIPFWGFDIAGFSGSLPTLDLYRRATQLACFCPVMQWHSEPDGGQFRDLMPTGSDNNNERSPWNLAEVYGAPDFVNEMRFWHNLRMNLLPYLYNTALDCVKQYRPMIRPLAYAFPNEQAALGIEDEFLLGESLLVAPILEENAQCRFVYLPDGIWYNLFTGEKILGGRTVESVCTLHLLPVYLRAGYGIALNLDDSQKLGSSVGNGVDSYHHLIFFLAGDTGSFHFHDNLGNDFTLTWDTTGWKKSGCSICPFTVRIIH</sequence>
<dbReference type="EC" id="3.2.1.177" evidence="6"/>
<gene>
    <name evidence="6" type="primary">yicI_2</name>
    <name evidence="6" type="ORF">CAGA_15650</name>
</gene>
<feature type="domain" description="Glycoside hydrolase family 31 TIM barrel" evidence="3">
    <location>
        <begin position="139"/>
        <end position="498"/>
    </location>
</feature>
<dbReference type="InterPro" id="IPR011013">
    <property type="entry name" value="Gal_mutarotase_sf_dom"/>
</dbReference>
<organism evidence="6 7">
    <name type="scientific">Caproiciproducens galactitolivorans</name>
    <dbReference type="NCBI Taxonomy" id="642589"/>
    <lineage>
        <taxon>Bacteria</taxon>
        <taxon>Bacillati</taxon>
        <taxon>Bacillota</taxon>
        <taxon>Clostridia</taxon>
        <taxon>Eubacteriales</taxon>
        <taxon>Acutalibacteraceae</taxon>
        <taxon>Caproiciproducens</taxon>
    </lineage>
</organism>
<dbReference type="InterPro" id="IPR013780">
    <property type="entry name" value="Glyco_hydro_b"/>
</dbReference>
<dbReference type="CDD" id="cd06597">
    <property type="entry name" value="GH31_transferase_CtsY"/>
    <property type="match status" value="1"/>
</dbReference>
<comment type="caution">
    <text evidence="6">The sequence shown here is derived from an EMBL/GenBank/DDBJ whole genome shotgun (WGS) entry which is preliminary data.</text>
</comment>
<dbReference type="GO" id="GO:0030246">
    <property type="term" value="F:carbohydrate binding"/>
    <property type="evidence" value="ECO:0007669"/>
    <property type="project" value="InterPro"/>
</dbReference>
<dbReference type="Gene3D" id="2.60.40.1760">
    <property type="entry name" value="glycosyl hydrolase (family 31)"/>
    <property type="match status" value="1"/>
</dbReference>
<dbReference type="GO" id="GO:0005975">
    <property type="term" value="P:carbohydrate metabolic process"/>
    <property type="evidence" value="ECO:0007669"/>
    <property type="project" value="InterPro"/>
</dbReference>
<keyword evidence="2 6" id="KW-0326">Glycosidase</keyword>
<dbReference type="EMBL" id="SRMQ01000006">
    <property type="protein sequence ID" value="TGJ76358.1"/>
    <property type="molecule type" value="Genomic_DNA"/>
</dbReference>
<evidence type="ECO:0000256" key="1">
    <source>
        <dbReference type="ARBA" id="ARBA00007806"/>
    </source>
</evidence>
<dbReference type="Pfam" id="PF01055">
    <property type="entry name" value="Glyco_hydro_31_2nd"/>
    <property type="match status" value="1"/>
</dbReference>
<dbReference type="Pfam" id="PF21365">
    <property type="entry name" value="Glyco_hydro_31_3rd"/>
    <property type="match status" value="1"/>
</dbReference>
<dbReference type="SUPFAM" id="SSF51445">
    <property type="entry name" value="(Trans)glycosidases"/>
    <property type="match status" value="1"/>
</dbReference>
<reference evidence="6 7" key="1">
    <citation type="submission" date="2019-04" db="EMBL/GenBank/DDBJ databases">
        <authorList>
            <person name="Poehlein A."/>
            <person name="Bengelsdorf F.R."/>
            <person name="Duerre P."/>
            <person name="Daniel R."/>
        </authorList>
    </citation>
    <scope>NUCLEOTIDE SEQUENCE [LARGE SCALE GENOMIC DNA]</scope>
    <source>
        <strain evidence="6 7">BS-1</strain>
    </source>
</reference>
<dbReference type="OrthoDB" id="176168at2"/>
<protein>
    <submittedName>
        <fullName evidence="6">Alpha-xylosidase</fullName>
        <ecNumber evidence="6">3.2.1.177</ecNumber>
    </submittedName>
</protein>
<evidence type="ECO:0000313" key="6">
    <source>
        <dbReference type="EMBL" id="TGJ76358.1"/>
    </source>
</evidence>
<evidence type="ECO:0000259" key="3">
    <source>
        <dbReference type="Pfam" id="PF01055"/>
    </source>
</evidence>
<dbReference type="Pfam" id="PF13802">
    <property type="entry name" value="Gal_mutarotas_2"/>
    <property type="match status" value="1"/>
</dbReference>
<dbReference type="Gene3D" id="2.60.40.1180">
    <property type="entry name" value="Golgi alpha-mannosidase II"/>
    <property type="match status" value="1"/>
</dbReference>
<dbReference type="GO" id="GO:0061634">
    <property type="term" value="F:alpha-D-xyloside xylohydrolase"/>
    <property type="evidence" value="ECO:0007669"/>
    <property type="project" value="UniProtKB-EC"/>
</dbReference>
<dbReference type="SUPFAM" id="SSF51011">
    <property type="entry name" value="Glycosyl hydrolase domain"/>
    <property type="match status" value="1"/>
</dbReference>
<evidence type="ECO:0000259" key="5">
    <source>
        <dbReference type="Pfam" id="PF21365"/>
    </source>
</evidence>
<dbReference type="PANTHER" id="PTHR43863:SF2">
    <property type="entry name" value="MALTASE-GLUCOAMYLASE"/>
    <property type="match status" value="1"/>
</dbReference>
<evidence type="ECO:0000256" key="2">
    <source>
        <dbReference type="RuleBase" id="RU361185"/>
    </source>
</evidence>
<dbReference type="AlphaFoldDB" id="A0A4Z0Y8U2"/>
<dbReference type="InterPro" id="IPR017853">
    <property type="entry name" value="GH"/>
</dbReference>